<organism evidence="3 4">
    <name type="scientific">Pacificitalea manganoxidans</name>
    <dbReference type="NCBI Taxonomy" id="1411902"/>
    <lineage>
        <taxon>Bacteria</taxon>
        <taxon>Pseudomonadati</taxon>
        <taxon>Pseudomonadota</taxon>
        <taxon>Alphaproteobacteria</taxon>
        <taxon>Rhodobacterales</taxon>
        <taxon>Paracoccaceae</taxon>
        <taxon>Pacificitalea</taxon>
    </lineage>
</organism>
<keyword evidence="4" id="KW-1185">Reference proteome</keyword>
<dbReference type="KEGG" id="cmag:CBW24_02925"/>
<feature type="compositionally biased region" description="Low complexity" evidence="1">
    <location>
        <begin position="29"/>
        <end position="42"/>
    </location>
</feature>
<feature type="compositionally biased region" description="Pro residues" evidence="1">
    <location>
        <begin position="58"/>
        <end position="81"/>
    </location>
</feature>
<keyword evidence="2" id="KW-0732">Signal</keyword>
<evidence type="ECO:0000256" key="2">
    <source>
        <dbReference type="SAM" id="SignalP"/>
    </source>
</evidence>
<dbReference type="EMBL" id="CP021404">
    <property type="protein sequence ID" value="ATI43280.1"/>
    <property type="molecule type" value="Genomic_DNA"/>
</dbReference>
<name>A0A291M2Z6_9RHOB</name>
<feature type="chain" id="PRO_5012403411" description="SH3-like domain-containing protein" evidence="2">
    <location>
        <begin position="20"/>
        <end position="235"/>
    </location>
</feature>
<dbReference type="Gene3D" id="2.30.30.40">
    <property type="entry name" value="SH3 Domains"/>
    <property type="match status" value="2"/>
</dbReference>
<dbReference type="Pfam" id="PF06347">
    <property type="entry name" value="SH3_4"/>
    <property type="match status" value="2"/>
</dbReference>
<protein>
    <recommendedName>
        <fullName evidence="5">SH3-like domain-containing protein</fullName>
    </recommendedName>
</protein>
<evidence type="ECO:0000256" key="1">
    <source>
        <dbReference type="SAM" id="MobiDB-lite"/>
    </source>
</evidence>
<dbReference type="Proteomes" id="UP000219050">
    <property type="component" value="Chromosome"/>
</dbReference>
<feature type="signal peptide" evidence="2">
    <location>
        <begin position="1"/>
        <end position="19"/>
    </location>
</feature>
<gene>
    <name evidence="3" type="ORF">CBW24_02925</name>
</gene>
<accession>A0A291M2Z6</accession>
<dbReference type="AlphaFoldDB" id="A0A291M2Z6"/>
<evidence type="ECO:0000313" key="4">
    <source>
        <dbReference type="Proteomes" id="UP000219050"/>
    </source>
</evidence>
<feature type="region of interest" description="Disordered" evidence="1">
    <location>
        <begin position="29"/>
        <end position="102"/>
    </location>
</feature>
<dbReference type="InterPro" id="IPR010466">
    <property type="entry name" value="DUF1058"/>
</dbReference>
<reference evidence="3 4" key="1">
    <citation type="submission" date="2017-05" db="EMBL/GenBank/DDBJ databases">
        <title>Comparative genomic and metabolic analysis of manganese-oxidizing mechanisms in Celeribater manganoxidans DY25T: its adaption to the environment of polymetallic nodule.</title>
        <authorList>
            <person name="Wang X."/>
        </authorList>
    </citation>
    <scope>NUCLEOTIDE SEQUENCE [LARGE SCALE GENOMIC DNA]</scope>
    <source>
        <strain evidence="3 4">DY25</strain>
    </source>
</reference>
<evidence type="ECO:0000313" key="3">
    <source>
        <dbReference type="EMBL" id="ATI43280.1"/>
    </source>
</evidence>
<proteinExistence type="predicted"/>
<evidence type="ECO:0008006" key="5">
    <source>
        <dbReference type="Google" id="ProtNLM"/>
    </source>
</evidence>
<sequence>MWPQAGTVLRVLAILGAVAGGTAVSAVQAQQSAPAPQADQRPAPNPERGPDAETSTSPPTPAPGTSPTPAAQPAPAEPAPAPDAAASAPAKAEDRGPVTNLPLPRYVSLKASEGNVRRGPSLTHRIDWVFKRRDMPLEVTAEFGHWRRVHDRDGAGGWVHYSLISGVRTVVVEAEMLDLRAQPEAGAPVVARAQAGVIARLGECAGGWCRITADGYTGWAPTSAMWGVKPDEERE</sequence>
<dbReference type="OrthoDB" id="9810773at2"/>